<comment type="caution">
    <text evidence="1">The sequence shown here is derived from an EMBL/GenBank/DDBJ whole genome shotgun (WGS) entry which is preliminary data.</text>
</comment>
<dbReference type="AlphaFoldDB" id="C9KQD3"/>
<name>C9KQD3_9FIRM</name>
<dbReference type="STRING" id="500635.MITSMUL_05448"/>
<protein>
    <submittedName>
        <fullName evidence="1">Uncharacterized protein</fullName>
    </submittedName>
</protein>
<accession>C9KQD3</accession>
<sequence length="72" mass="8225">MPRRSALLPCAPCGHPLPSVAQHLVKIYHPHGLLSRVVLVRKNNRHPCFLRGFYGMIKDDKRHTMVLIQSIC</sequence>
<evidence type="ECO:0000313" key="2">
    <source>
        <dbReference type="Proteomes" id="UP000003671"/>
    </source>
</evidence>
<evidence type="ECO:0000313" key="1">
    <source>
        <dbReference type="EMBL" id="EEX67924.1"/>
    </source>
</evidence>
<dbReference type="HOGENOM" id="CLU_2717921_0_0_9"/>
<dbReference type="EMBL" id="ABWK02000023">
    <property type="protein sequence ID" value="EEX67924.1"/>
    <property type="molecule type" value="Genomic_DNA"/>
</dbReference>
<keyword evidence="2" id="KW-1185">Reference proteome</keyword>
<gene>
    <name evidence="1" type="ORF">MITSMUL_05448</name>
</gene>
<dbReference type="Proteomes" id="UP000003671">
    <property type="component" value="Unassembled WGS sequence"/>
</dbReference>
<reference evidence="1" key="1">
    <citation type="submission" date="2009-09" db="EMBL/GenBank/DDBJ databases">
        <authorList>
            <person name="Weinstock G."/>
            <person name="Sodergren E."/>
            <person name="Clifton S."/>
            <person name="Fulton L."/>
            <person name="Fulton B."/>
            <person name="Courtney L."/>
            <person name="Fronick C."/>
            <person name="Harrison M."/>
            <person name="Strong C."/>
            <person name="Farmer C."/>
            <person name="Delahaunty K."/>
            <person name="Markovic C."/>
            <person name="Hall O."/>
            <person name="Minx P."/>
            <person name="Tomlinson C."/>
            <person name="Mitreva M."/>
            <person name="Nelson J."/>
            <person name="Hou S."/>
            <person name="Wollam A."/>
            <person name="Pepin K.H."/>
            <person name="Johnson M."/>
            <person name="Bhonagiri V."/>
            <person name="Nash W.E."/>
            <person name="Warren W."/>
            <person name="Chinwalla A."/>
            <person name="Mardis E.R."/>
            <person name="Wilson R.K."/>
        </authorList>
    </citation>
    <scope>NUCLEOTIDE SEQUENCE [LARGE SCALE GENOMIC DNA]</scope>
    <source>
        <strain evidence="1">DSM 20544</strain>
    </source>
</reference>
<organism evidence="1 2">
    <name type="scientific">Mitsuokella multacida DSM 20544</name>
    <dbReference type="NCBI Taxonomy" id="500635"/>
    <lineage>
        <taxon>Bacteria</taxon>
        <taxon>Bacillati</taxon>
        <taxon>Bacillota</taxon>
        <taxon>Negativicutes</taxon>
        <taxon>Selenomonadales</taxon>
        <taxon>Selenomonadaceae</taxon>
        <taxon>Mitsuokella</taxon>
    </lineage>
</organism>
<proteinExistence type="predicted"/>
<dbReference type="PATRIC" id="fig|500635.8.peg.2055"/>